<dbReference type="Pfam" id="PF00078">
    <property type="entry name" value="RVT_1"/>
    <property type="match status" value="1"/>
</dbReference>
<dbReference type="PANTHER" id="PTHR47027">
    <property type="entry name" value="REVERSE TRANSCRIPTASE DOMAIN-CONTAINING PROTEIN"/>
    <property type="match status" value="1"/>
</dbReference>
<dbReference type="Proteomes" id="UP001274896">
    <property type="component" value="Unassembled WGS sequence"/>
</dbReference>
<dbReference type="EMBL" id="JAUCMX010000013">
    <property type="protein sequence ID" value="KAK3525809.1"/>
    <property type="molecule type" value="Genomic_DNA"/>
</dbReference>
<evidence type="ECO:0000313" key="5">
    <source>
        <dbReference type="Proteomes" id="UP001274896"/>
    </source>
</evidence>
<feature type="domain" description="Reverse transcriptase" evidence="3">
    <location>
        <begin position="1"/>
        <end position="177"/>
    </location>
</feature>
<accession>A0AAE0QMH1</accession>
<dbReference type="AlphaFoldDB" id="A0AAE0QMH1"/>
<evidence type="ECO:0000259" key="3">
    <source>
        <dbReference type="PROSITE" id="PS50878"/>
    </source>
</evidence>
<dbReference type="CDD" id="cd01650">
    <property type="entry name" value="RT_nLTR_like"/>
    <property type="match status" value="1"/>
</dbReference>
<dbReference type="Gene3D" id="3.30.70.270">
    <property type="match status" value="1"/>
</dbReference>
<comment type="caution">
    <text evidence="4">The sequence shown here is derived from an EMBL/GenBank/DDBJ whole genome shotgun (WGS) entry which is preliminary data.</text>
</comment>
<protein>
    <recommendedName>
        <fullName evidence="2">ribonuclease H</fullName>
        <ecNumber evidence="2">3.1.26.4</ecNumber>
    </recommendedName>
</protein>
<name>A0AAE0QMH1_9TELE</name>
<dbReference type="SUPFAM" id="SSF56672">
    <property type="entry name" value="DNA/RNA polymerases"/>
    <property type="match status" value="1"/>
</dbReference>
<dbReference type="InterPro" id="IPR043128">
    <property type="entry name" value="Rev_trsase/Diguanyl_cyclase"/>
</dbReference>
<dbReference type="InterPro" id="IPR043502">
    <property type="entry name" value="DNA/RNA_pol_sf"/>
</dbReference>
<evidence type="ECO:0000313" key="4">
    <source>
        <dbReference type="EMBL" id="KAK3525809.1"/>
    </source>
</evidence>
<dbReference type="GO" id="GO:0004523">
    <property type="term" value="F:RNA-DNA hybrid ribonuclease activity"/>
    <property type="evidence" value="ECO:0007669"/>
    <property type="project" value="UniProtKB-EC"/>
</dbReference>
<reference evidence="4" key="1">
    <citation type="submission" date="2023-06" db="EMBL/GenBank/DDBJ databases">
        <title>Male Hemibagrus guttatus genome.</title>
        <authorList>
            <person name="Bian C."/>
        </authorList>
    </citation>
    <scope>NUCLEOTIDE SEQUENCE</scope>
    <source>
        <strain evidence="4">Male_cb2023</strain>
        <tissue evidence="4">Muscle</tissue>
    </source>
</reference>
<keyword evidence="5" id="KW-1185">Reference proteome</keyword>
<evidence type="ECO:0000256" key="2">
    <source>
        <dbReference type="ARBA" id="ARBA00012180"/>
    </source>
</evidence>
<proteinExistence type="inferred from homology"/>
<gene>
    <name evidence="4" type="ORF">QTP70_009667</name>
</gene>
<organism evidence="4 5">
    <name type="scientific">Hemibagrus guttatus</name>
    <dbReference type="NCBI Taxonomy" id="175788"/>
    <lineage>
        <taxon>Eukaryota</taxon>
        <taxon>Metazoa</taxon>
        <taxon>Chordata</taxon>
        <taxon>Craniata</taxon>
        <taxon>Vertebrata</taxon>
        <taxon>Euteleostomi</taxon>
        <taxon>Actinopterygii</taxon>
        <taxon>Neopterygii</taxon>
        <taxon>Teleostei</taxon>
        <taxon>Ostariophysi</taxon>
        <taxon>Siluriformes</taxon>
        <taxon>Bagridae</taxon>
        <taxon>Hemibagrus</taxon>
    </lineage>
</organism>
<dbReference type="PROSITE" id="PS50878">
    <property type="entry name" value="RT_POL"/>
    <property type="match status" value="1"/>
</dbReference>
<comment type="similarity">
    <text evidence="1">Belongs to the beta type-B retroviral polymerase family. HERV class-II K(HML-2) pol subfamily.</text>
</comment>
<evidence type="ECO:0000256" key="1">
    <source>
        <dbReference type="ARBA" id="ARBA00010879"/>
    </source>
</evidence>
<sequence length="417" mass="47807">MEKYRDGQKELHCVFVDLEKAYDRVSREELWYCMRKSGVAEKYVRVVQDMYERSRTVVRCAVGQTEEFNVEVGLHQGSALSPFLFAIVMDQLSEEVRQESPWTMMFADDIVICSESREQVEENLERWRFALERRGMKVSRSKTEYMCVNEREGSGTVRLQGEEVKKVQEFKYLGSTVQSNGECGKEPGFDPEAGNRPSNSVVNFQYQSWLKERIVFVRTPNWAKMSRAIREAKHTHAQRIHGHFQDSGDSLRMWQGIQAITNYKTIPSACDSYASLPDELNDFYTRFEAQNNVAARKTIPPPNDQVLCLSTADVKRTLCRVNPRKSAGPDNIPGRVLRECAEQLADVFTDIFNISLSSTIVHTCLRTTTIIPVPKKSTVSFLNVYSPVALTPIMMKCFERLVMRHIKTQLPPSLDSL</sequence>
<dbReference type="EC" id="3.1.26.4" evidence="2"/>
<dbReference type="PANTHER" id="PTHR47027:SF28">
    <property type="entry name" value="ENDONUCLEASE-REVERSE TRANSCRIPTASE"/>
    <property type="match status" value="1"/>
</dbReference>
<dbReference type="InterPro" id="IPR000477">
    <property type="entry name" value="RT_dom"/>
</dbReference>